<dbReference type="SUPFAM" id="SSF53335">
    <property type="entry name" value="S-adenosyl-L-methionine-dependent methyltransferases"/>
    <property type="match status" value="1"/>
</dbReference>
<dbReference type="AlphaFoldDB" id="A0A3G1KVB6"/>
<gene>
    <name evidence="2" type="ORF">DCMF_18450</name>
</gene>
<dbReference type="GO" id="GO:0032259">
    <property type="term" value="P:methylation"/>
    <property type="evidence" value="ECO:0007669"/>
    <property type="project" value="InterPro"/>
</dbReference>
<dbReference type="PROSITE" id="PS00092">
    <property type="entry name" value="N6_MTASE"/>
    <property type="match status" value="1"/>
</dbReference>
<evidence type="ECO:0000313" key="3">
    <source>
        <dbReference type="Proteomes" id="UP000323521"/>
    </source>
</evidence>
<evidence type="ECO:0000313" key="2">
    <source>
        <dbReference type="EMBL" id="ATW26463.1"/>
    </source>
</evidence>
<dbReference type="GO" id="GO:0003676">
    <property type="term" value="F:nucleic acid binding"/>
    <property type="evidence" value="ECO:0007669"/>
    <property type="project" value="InterPro"/>
</dbReference>
<accession>A0A3G1KVB6</accession>
<dbReference type="InterPro" id="IPR002052">
    <property type="entry name" value="DNA_methylase_N6_adenine_CS"/>
</dbReference>
<organism evidence="2 3">
    <name type="scientific">Formimonas warabiya</name>
    <dbReference type="NCBI Taxonomy" id="1761012"/>
    <lineage>
        <taxon>Bacteria</taxon>
        <taxon>Bacillati</taxon>
        <taxon>Bacillota</taxon>
        <taxon>Clostridia</taxon>
        <taxon>Eubacteriales</taxon>
        <taxon>Peptococcaceae</taxon>
        <taxon>Candidatus Formimonas</taxon>
    </lineage>
</organism>
<dbReference type="PANTHER" id="PTHR47739">
    <property type="entry name" value="TRNA1(VAL) (ADENINE(37)-N6)-METHYLTRANSFERASE"/>
    <property type="match status" value="1"/>
</dbReference>
<dbReference type="InterPro" id="IPR029063">
    <property type="entry name" value="SAM-dependent_MTases_sf"/>
</dbReference>
<protein>
    <recommendedName>
        <fullName evidence="1">Methyltransferase small domain-containing protein</fullName>
    </recommendedName>
</protein>
<dbReference type="GO" id="GO:0008757">
    <property type="term" value="F:S-adenosylmethionine-dependent methyltransferase activity"/>
    <property type="evidence" value="ECO:0007669"/>
    <property type="project" value="UniProtKB-ARBA"/>
</dbReference>
<dbReference type="Pfam" id="PF05175">
    <property type="entry name" value="MTS"/>
    <property type="match status" value="1"/>
</dbReference>
<sequence>MLRGEERMDDLIWRNLKIIQNPRWFCFSLDAILLADFATIKPGDRVVDLGTGTGVLPLLLCARVRDIRIIGLEIKAEVVDMAQRSVALNGLGEHILIREGDIRTAASDLGKGGFDLVVSNPPYAPAGSGKVSGCAIKAAARSEVLCKLEDVIQEAAALLNTEGRMALVHRPFRLTDILCSMRHSQLEPKRLRFVYPILGKEPNLVLIEGIKNGKKDLHILPPLFVYQQPGIHSEAMKEIFGGKFLSQEW</sequence>
<evidence type="ECO:0000259" key="1">
    <source>
        <dbReference type="Pfam" id="PF05175"/>
    </source>
</evidence>
<dbReference type="EMBL" id="CP017634">
    <property type="protein sequence ID" value="ATW26463.1"/>
    <property type="molecule type" value="Genomic_DNA"/>
</dbReference>
<dbReference type="CDD" id="cd02440">
    <property type="entry name" value="AdoMet_MTases"/>
    <property type="match status" value="1"/>
</dbReference>
<dbReference type="KEGG" id="fwa:DCMF_18450"/>
<proteinExistence type="predicted"/>
<dbReference type="Gene3D" id="3.40.50.150">
    <property type="entry name" value="Vaccinia Virus protein VP39"/>
    <property type="match status" value="1"/>
</dbReference>
<dbReference type="Proteomes" id="UP000323521">
    <property type="component" value="Chromosome"/>
</dbReference>
<dbReference type="InterPro" id="IPR050210">
    <property type="entry name" value="tRNA_Adenine-N(6)_MTase"/>
</dbReference>
<dbReference type="PANTHER" id="PTHR47739:SF1">
    <property type="entry name" value="TRNA1(VAL) (ADENINE(37)-N6)-METHYLTRANSFERASE"/>
    <property type="match status" value="1"/>
</dbReference>
<dbReference type="RefSeq" id="WP_148135777.1">
    <property type="nucleotide sequence ID" value="NZ_CP017634.1"/>
</dbReference>
<reference evidence="2 3" key="1">
    <citation type="submission" date="2016-10" db="EMBL/GenBank/DDBJ databases">
        <title>Complete Genome Sequence of Peptococcaceae strain DCMF.</title>
        <authorList>
            <person name="Edwards R.J."/>
            <person name="Holland S.I."/>
            <person name="Deshpande N.P."/>
            <person name="Wong Y.K."/>
            <person name="Ertan H."/>
            <person name="Manefield M."/>
            <person name="Russell T.L."/>
            <person name="Lee M.J."/>
        </authorList>
    </citation>
    <scope>NUCLEOTIDE SEQUENCE [LARGE SCALE GENOMIC DNA]</scope>
    <source>
        <strain evidence="2 3">DCMF</strain>
    </source>
</reference>
<feature type="domain" description="Methyltransferase small" evidence="1">
    <location>
        <begin position="32"/>
        <end position="171"/>
    </location>
</feature>
<name>A0A3G1KVB6_FORW1</name>
<keyword evidence="3" id="KW-1185">Reference proteome</keyword>
<dbReference type="OrthoDB" id="9777257at2"/>
<dbReference type="InterPro" id="IPR007848">
    <property type="entry name" value="Small_mtfrase_dom"/>
</dbReference>
<dbReference type="GO" id="GO:0008170">
    <property type="term" value="F:N-methyltransferase activity"/>
    <property type="evidence" value="ECO:0007669"/>
    <property type="project" value="UniProtKB-ARBA"/>
</dbReference>